<keyword evidence="3" id="KW-1185">Reference proteome</keyword>
<dbReference type="EMBL" id="OX459955">
    <property type="protein sequence ID" value="CAI9159973.1"/>
    <property type="molecule type" value="Genomic_DNA"/>
</dbReference>
<feature type="compositionally biased region" description="Pro residues" evidence="1">
    <location>
        <begin position="1"/>
        <end position="11"/>
    </location>
</feature>
<protein>
    <submittedName>
        <fullName evidence="2">Uncharacterized protein</fullName>
    </submittedName>
</protein>
<evidence type="ECO:0000313" key="2">
    <source>
        <dbReference type="EMBL" id="CAI9159973.1"/>
    </source>
</evidence>
<name>A0ABN8YEM6_RANTA</name>
<reference evidence="2" key="1">
    <citation type="submission" date="2023-04" db="EMBL/GenBank/DDBJ databases">
        <authorList>
            <consortium name="ELIXIR-Norway"/>
        </authorList>
    </citation>
    <scope>NUCLEOTIDE SEQUENCE [LARGE SCALE GENOMIC DNA]</scope>
</reference>
<accession>A0ABN8YEM6</accession>
<proteinExistence type="predicted"/>
<feature type="region of interest" description="Disordered" evidence="1">
    <location>
        <begin position="1"/>
        <end position="27"/>
    </location>
</feature>
<evidence type="ECO:0000256" key="1">
    <source>
        <dbReference type="SAM" id="MobiDB-lite"/>
    </source>
</evidence>
<evidence type="ECO:0000313" key="3">
    <source>
        <dbReference type="Proteomes" id="UP001176941"/>
    </source>
</evidence>
<sequence>MRMLPRPPQPRPARRLGQRPAPSETRKQNLRRVKAVGAFAALPPEGARAAFVGSHLTSHVSGRSRKWRILQYKMAASCVAVRNAEGPVWFWDTRRSVSWDRSRLPEKDRFRSVPPSLLSFRWPRAQDGGPHCAAGSGLAAVAGCSLWASVLVGAVGRPRGQRALPFQGSALG</sequence>
<organism evidence="2 3">
    <name type="scientific">Rangifer tarandus platyrhynchus</name>
    <name type="common">Svalbard reindeer</name>
    <dbReference type="NCBI Taxonomy" id="3082113"/>
    <lineage>
        <taxon>Eukaryota</taxon>
        <taxon>Metazoa</taxon>
        <taxon>Chordata</taxon>
        <taxon>Craniata</taxon>
        <taxon>Vertebrata</taxon>
        <taxon>Euteleostomi</taxon>
        <taxon>Mammalia</taxon>
        <taxon>Eutheria</taxon>
        <taxon>Laurasiatheria</taxon>
        <taxon>Artiodactyla</taxon>
        <taxon>Ruminantia</taxon>
        <taxon>Pecora</taxon>
        <taxon>Cervidae</taxon>
        <taxon>Odocoileinae</taxon>
        <taxon>Rangifer</taxon>
    </lineage>
</organism>
<dbReference type="Proteomes" id="UP001176941">
    <property type="component" value="Chromosome 19"/>
</dbReference>
<gene>
    <name evidence="2" type="ORF">MRATA1EN1_LOCUS8935</name>
</gene>